<gene>
    <name evidence="1" type="ORF">DPMN_096404</name>
</gene>
<evidence type="ECO:0000313" key="2">
    <source>
        <dbReference type="Proteomes" id="UP000828390"/>
    </source>
</evidence>
<dbReference type="EMBL" id="JAIWYP010000003">
    <property type="protein sequence ID" value="KAH3853869.1"/>
    <property type="molecule type" value="Genomic_DNA"/>
</dbReference>
<proteinExistence type="predicted"/>
<organism evidence="1 2">
    <name type="scientific">Dreissena polymorpha</name>
    <name type="common">Zebra mussel</name>
    <name type="synonym">Mytilus polymorpha</name>
    <dbReference type="NCBI Taxonomy" id="45954"/>
    <lineage>
        <taxon>Eukaryota</taxon>
        <taxon>Metazoa</taxon>
        <taxon>Spiralia</taxon>
        <taxon>Lophotrochozoa</taxon>
        <taxon>Mollusca</taxon>
        <taxon>Bivalvia</taxon>
        <taxon>Autobranchia</taxon>
        <taxon>Heteroconchia</taxon>
        <taxon>Euheterodonta</taxon>
        <taxon>Imparidentia</taxon>
        <taxon>Neoheterodontei</taxon>
        <taxon>Myida</taxon>
        <taxon>Dreissenoidea</taxon>
        <taxon>Dreissenidae</taxon>
        <taxon>Dreissena</taxon>
    </lineage>
</organism>
<protein>
    <submittedName>
        <fullName evidence="1">Uncharacterized protein</fullName>
    </submittedName>
</protein>
<reference evidence="1" key="1">
    <citation type="journal article" date="2019" name="bioRxiv">
        <title>The Genome of the Zebra Mussel, Dreissena polymorpha: A Resource for Invasive Species Research.</title>
        <authorList>
            <person name="McCartney M.A."/>
            <person name="Auch B."/>
            <person name="Kono T."/>
            <person name="Mallez S."/>
            <person name="Zhang Y."/>
            <person name="Obille A."/>
            <person name="Becker A."/>
            <person name="Abrahante J.E."/>
            <person name="Garbe J."/>
            <person name="Badalamenti J.P."/>
            <person name="Herman A."/>
            <person name="Mangelson H."/>
            <person name="Liachko I."/>
            <person name="Sullivan S."/>
            <person name="Sone E.D."/>
            <person name="Koren S."/>
            <person name="Silverstein K.A.T."/>
            <person name="Beckman K.B."/>
            <person name="Gohl D.M."/>
        </authorList>
    </citation>
    <scope>NUCLEOTIDE SEQUENCE</scope>
    <source>
        <strain evidence="1">Duluth1</strain>
        <tissue evidence="1">Whole animal</tissue>
    </source>
</reference>
<reference evidence="1" key="2">
    <citation type="submission" date="2020-11" db="EMBL/GenBank/DDBJ databases">
        <authorList>
            <person name="McCartney M.A."/>
            <person name="Auch B."/>
            <person name="Kono T."/>
            <person name="Mallez S."/>
            <person name="Becker A."/>
            <person name="Gohl D.M."/>
            <person name="Silverstein K.A.T."/>
            <person name="Koren S."/>
            <person name="Bechman K.B."/>
            <person name="Herman A."/>
            <person name="Abrahante J.E."/>
            <person name="Garbe J."/>
        </authorList>
    </citation>
    <scope>NUCLEOTIDE SEQUENCE</scope>
    <source>
        <strain evidence="1">Duluth1</strain>
        <tissue evidence="1">Whole animal</tissue>
    </source>
</reference>
<accession>A0A9D4L9P7</accession>
<comment type="caution">
    <text evidence="1">The sequence shown here is derived from an EMBL/GenBank/DDBJ whole genome shotgun (WGS) entry which is preliminary data.</text>
</comment>
<evidence type="ECO:0000313" key="1">
    <source>
        <dbReference type="EMBL" id="KAH3853869.1"/>
    </source>
</evidence>
<dbReference type="AlphaFoldDB" id="A0A9D4L9P7"/>
<dbReference type="Proteomes" id="UP000828390">
    <property type="component" value="Unassembled WGS sequence"/>
</dbReference>
<sequence length="135" mass="15814">MVKLESEISKIRNNPADALLEKTEICAFVNIFPFYCKVRDLFKPFMADAEEFEKKKDVERSANALCTVTDELCNSFYLDQGFQAFEDMFKEIGIYVSSLISHGVSEFEKKTSNTLLNRYRAMQKPQNTFKRYQKY</sequence>
<keyword evidence="2" id="KW-1185">Reference proteome</keyword>
<name>A0A9D4L9P7_DREPO</name>